<protein>
    <submittedName>
        <fullName evidence="2">Uncharacterized protein</fullName>
    </submittedName>
</protein>
<feature type="transmembrane region" description="Helical" evidence="1">
    <location>
        <begin position="83"/>
        <end position="101"/>
    </location>
</feature>
<proteinExistence type="predicted"/>
<evidence type="ECO:0000313" key="2">
    <source>
        <dbReference type="EMBL" id="WNC72197.1"/>
    </source>
</evidence>
<sequence length="308" mass="35145">MTTDVVSQPSKFSNIRANTVFMALLVYFFVTLQKPISHMYVVSMIYAVPHSETWKYLMTFAIGCIGVVLIYKGLKKDEVKGSLLGFLGAMLIWDSWVEMGLDFFEHANSIPMVKDASGTPVLLGSHSILEISSIFLLFMLITTMFQKDMRCRMLLWIRKTLGLREGLGKPTAGIKPQTSRIAASEYVFVNWFMYVVMILILDPRIAGTHHMATYILSAAIFVWSVYLLYKQSKQTEVGLMIRYAIGAGGVAWYNWEIATYWGFYKEFWIDPSQWGKWLVVLALFIGIFIFLWKTPINPDSGKSAKINK</sequence>
<feature type="transmembrane region" description="Helical" evidence="1">
    <location>
        <begin position="186"/>
        <end position="205"/>
    </location>
</feature>
<dbReference type="EMBL" id="CP134145">
    <property type="protein sequence ID" value="WNC72197.1"/>
    <property type="molecule type" value="Genomic_DNA"/>
</dbReference>
<evidence type="ECO:0000256" key="1">
    <source>
        <dbReference type="SAM" id="Phobius"/>
    </source>
</evidence>
<feature type="transmembrane region" description="Helical" evidence="1">
    <location>
        <begin position="20"/>
        <end position="41"/>
    </location>
</feature>
<feature type="transmembrane region" description="Helical" evidence="1">
    <location>
        <begin position="211"/>
        <end position="229"/>
    </location>
</feature>
<evidence type="ECO:0000313" key="3">
    <source>
        <dbReference type="Proteomes" id="UP001258994"/>
    </source>
</evidence>
<feature type="transmembrane region" description="Helical" evidence="1">
    <location>
        <begin position="274"/>
        <end position="292"/>
    </location>
</feature>
<accession>A0ABY9TTS3</accession>
<name>A0ABY9TTS3_9GAMM</name>
<keyword evidence="1" id="KW-0472">Membrane</keyword>
<dbReference type="Proteomes" id="UP001258994">
    <property type="component" value="Chromosome"/>
</dbReference>
<feature type="transmembrane region" description="Helical" evidence="1">
    <location>
        <begin position="53"/>
        <end position="71"/>
    </location>
</feature>
<gene>
    <name evidence="2" type="ORF">RGQ13_19055</name>
</gene>
<organism evidence="2 3">
    <name type="scientific">Thalassotalea psychrophila</name>
    <dbReference type="NCBI Taxonomy" id="3065647"/>
    <lineage>
        <taxon>Bacteria</taxon>
        <taxon>Pseudomonadati</taxon>
        <taxon>Pseudomonadota</taxon>
        <taxon>Gammaproteobacteria</taxon>
        <taxon>Alteromonadales</taxon>
        <taxon>Colwelliaceae</taxon>
        <taxon>Thalassotalea</taxon>
    </lineage>
</organism>
<keyword evidence="3" id="KW-1185">Reference proteome</keyword>
<keyword evidence="1" id="KW-1133">Transmembrane helix</keyword>
<keyword evidence="1" id="KW-0812">Transmembrane</keyword>
<feature type="transmembrane region" description="Helical" evidence="1">
    <location>
        <begin position="241"/>
        <end position="262"/>
    </location>
</feature>
<feature type="transmembrane region" description="Helical" evidence="1">
    <location>
        <begin position="121"/>
        <end position="145"/>
    </location>
</feature>
<reference evidence="3" key="1">
    <citation type="submission" date="2023-09" db="EMBL/GenBank/DDBJ databases">
        <authorList>
            <person name="Li S."/>
            <person name="Li X."/>
            <person name="Zhang C."/>
            <person name="Zhao Z."/>
        </authorList>
    </citation>
    <scope>NUCLEOTIDE SEQUENCE [LARGE SCALE GENOMIC DNA]</scope>
    <source>
        <strain evidence="3">SQ149</strain>
    </source>
</reference>
<dbReference type="RefSeq" id="WP_348391316.1">
    <property type="nucleotide sequence ID" value="NZ_CP134145.1"/>
</dbReference>